<evidence type="ECO:0000313" key="5">
    <source>
        <dbReference type="Proteomes" id="UP001142055"/>
    </source>
</evidence>
<dbReference type="InterPro" id="IPR036445">
    <property type="entry name" value="GPCR_2_extracell_dom_sf"/>
</dbReference>
<feature type="region of interest" description="Disordered" evidence="1">
    <location>
        <begin position="1002"/>
        <end position="1023"/>
    </location>
</feature>
<feature type="transmembrane region" description="Helical" evidence="2">
    <location>
        <begin position="562"/>
        <end position="579"/>
    </location>
</feature>
<sequence length="1064" mass="122562">MSDSVHQYTSTSTTIPIFNINNSNNGRTEMSREKNPMDINQDLLERSNYLNIECNQPEHNNGMKCKQMEDHERTQSISTVNIDNNNDQQLTGIDYQLPMSTTLTSVTMTTTSTSTAMINHDAEQTSSQNRCQSIRYRDIEWPSTNIGSIVTRSCPAETSGEAQWQCGNRMMMMMMNNQIGEPMWNKMPDLSRCVSRWLLELHSFQNVNNFRNDIWKSILNQIQHQRTLYGGDLVELNTLLHQSLQHLIDRHDRVNLHQHSIAFETLFETVSFMLDDEMRSAWFDLPETNREVVALYLLDFIAKNSILSCLDRHQSNGDHQWKHLVISCFSITKMVQHQQQKQANMFGNLSQEFKFKLLNSNINQHSSWMEGSAMVSLVTNGANIALLLNDDISFATIIVDQLENYFRQNENHSLLLLDHIAHPQSMESNDLSTSTMMMKPIETIINSNVVKLVRFNSSTIVSNHRTMTKNIFCFEITFKHTSIVEESMNNIKLNMNVSIGIEWSNDVDQCWMIDGNRTHSTCRCNLVSACSIITNRRRRYSPDGINSDNRSTIASLFDKEDSILSLALIFYMWLLLLLARCHNHFFIRFNSIPLIMTCMIRTNLELILTTEIIWPNWISSAECHLVILFLIGQMQLIVSLLSVYIFQNAILVVLCSRIYLSKNYQNSLQALNRSRNLQFVIITIVTIVQFGSISLIYDRDQICHLRLNGISRFSHFMVVSSPIIHILLVVATGIIYLHCSQKVFSDYGYPSLNFIHLETNLMEKHVKNLFRERCSYGTLWIGAIILFLIATLTPFTLGIGWSNPSISMIGLDIGLVFAFLLLARRRYASILIDRCLQSSNVDVHCSNDNKNNLSSSSKESGSIIRDNSISILSDTSKTFLTLPNGPISKIMDQQQQQQHHQPLYQRQPQVTHLQTGKVYPSPHRSSISSMLTAYDCVPKQTNPSSHVYESPKHLYKYEHDRYLFRNGTTTATTMQLRNNNNSTSRNNLYTLRLNSHHHHLLQQQQQSSFEHEQSTMNQTPTHQQQSFYGLEHDPMNIVPMRAYGTSHLTRQHRIDHRDNFIVPN</sequence>
<keyword evidence="2" id="KW-0812">Transmembrane</keyword>
<feature type="transmembrane region" description="Helical" evidence="2">
    <location>
        <begin position="717"/>
        <end position="737"/>
    </location>
</feature>
<feature type="domain" description="AGRL2-4 GAIN subdomain A" evidence="3">
    <location>
        <begin position="214"/>
        <end position="299"/>
    </location>
</feature>
<evidence type="ECO:0000259" key="3">
    <source>
        <dbReference type="Pfam" id="PF16489"/>
    </source>
</evidence>
<dbReference type="InterPro" id="IPR032471">
    <property type="entry name" value="AGRL2-4_GAIN_subdom_A"/>
</dbReference>
<dbReference type="Pfam" id="PF16489">
    <property type="entry name" value="GAIN"/>
    <property type="match status" value="1"/>
</dbReference>
<gene>
    <name evidence="4" type="ORF">RDWZM_004369</name>
</gene>
<dbReference type="GO" id="GO:0004930">
    <property type="term" value="F:G protein-coupled receptor activity"/>
    <property type="evidence" value="ECO:0007669"/>
    <property type="project" value="InterPro"/>
</dbReference>
<proteinExistence type="predicted"/>
<accession>A0A9Q0MHB6</accession>
<dbReference type="Proteomes" id="UP001142055">
    <property type="component" value="Chromosome 1"/>
</dbReference>
<dbReference type="GO" id="GO:0016020">
    <property type="term" value="C:membrane"/>
    <property type="evidence" value="ECO:0007669"/>
    <property type="project" value="InterPro"/>
</dbReference>
<evidence type="ECO:0000313" key="4">
    <source>
        <dbReference type="EMBL" id="KAJ6225824.1"/>
    </source>
</evidence>
<keyword evidence="2" id="KW-1133">Transmembrane helix</keyword>
<feature type="transmembrane region" description="Helical" evidence="2">
    <location>
        <begin position="676"/>
        <end position="697"/>
    </location>
</feature>
<evidence type="ECO:0000256" key="1">
    <source>
        <dbReference type="SAM" id="MobiDB-lite"/>
    </source>
</evidence>
<feature type="transmembrane region" description="Helical" evidence="2">
    <location>
        <begin position="805"/>
        <end position="823"/>
    </location>
</feature>
<keyword evidence="5" id="KW-1185">Reference proteome</keyword>
<dbReference type="Gene3D" id="4.10.1240.10">
    <property type="entry name" value="GPCR, family 2, extracellular hormone receptor domain"/>
    <property type="match status" value="1"/>
</dbReference>
<protein>
    <recommendedName>
        <fullName evidence="3">AGRL2-4 GAIN subdomain A domain-containing protein</fullName>
    </recommendedName>
</protein>
<keyword evidence="2" id="KW-0472">Membrane</keyword>
<dbReference type="AlphaFoldDB" id="A0A9Q0MHB6"/>
<name>A0A9Q0MHB6_BLOTA</name>
<dbReference type="EMBL" id="JAPWDV010000001">
    <property type="protein sequence ID" value="KAJ6225824.1"/>
    <property type="molecule type" value="Genomic_DNA"/>
</dbReference>
<evidence type="ECO:0000256" key="2">
    <source>
        <dbReference type="SAM" id="Phobius"/>
    </source>
</evidence>
<organism evidence="4 5">
    <name type="scientific">Blomia tropicalis</name>
    <name type="common">Mite</name>
    <dbReference type="NCBI Taxonomy" id="40697"/>
    <lineage>
        <taxon>Eukaryota</taxon>
        <taxon>Metazoa</taxon>
        <taxon>Ecdysozoa</taxon>
        <taxon>Arthropoda</taxon>
        <taxon>Chelicerata</taxon>
        <taxon>Arachnida</taxon>
        <taxon>Acari</taxon>
        <taxon>Acariformes</taxon>
        <taxon>Sarcoptiformes</taxon>
        <taxon>Astigmata</taxon>
        <taxon>Glycyphagoidea</taxon>
        <taxon>Echimyopodidae</taxon>
        <taxon>Blomia</taxon>
    </lineage>
</organism>
<feature type="transmembrane region" description="Helical" evidence="2">
    <location>
        <begin position="626"/>
        <end position="655"/>
    </location>
</feature>
<feature type="transmembrane region" description="Helical" evidence="2">
    <location>
        <begin position="591"/>
        <end position="614"/>
    </location>
</feature>
<feature type="transmembrane region" description="Helical" evidence="2">
    <location>
        <begin position="777"/>
        <end position="799"/>
    </location>
</feature>
<reference evidence="4" key="1">
    <citation type="submission" date="2022-12" db="EMBL/GenBank/DDBJ databases">
        <title>Genome assemblies of Blomia tropicalis.</title>
        <authorList>
            <person name="Cui Y."/>
        </authorList>
    </citation>
    <scope>NUCLEOTIDE SEQUENCE</scope>
    <source>
        <tissue evidence="4">Adult mites</tissue>
    </source>
</reference>
<comment type="caution">
    <text evidence="4">The sequence shown here is derived from an EMBL/GenBank/DDBJ whole genome shotgun (WGS) entry which is preliminary data.</text>
</comment>